<proteinExistence type="predicted"/>
<organism evidence="1">
    <name type="scientific">viral metagenome</name>
    <dbReference type="NCBI Taxonomy" id="1070528"/>
    <lineage>
        <taxon>unclassified sequences</taxon>
        <taxon>metagenomes</taxon>
        <taxon>organismal metagenomes</taxon>
    </lineage>
</organism>
<dbReference type="EMBL" id="MT142525">
    <property type="protein sequence ID" value="QJA84199.1"/>
    <property type="molecule type" value="Genomic_DNA"/>
</dbReference>
<protein>
    <submittedName>
        <fullName evidence="1">Uncharacterized protein</fullName>
    </submittedName>
</protein>
<sequence>MADKCVWKYDEYDDTWNTSCNNTYQIIWGSPTENRMKFCPYCGGMLELVIDEGNRECNEDDDCRD</sequence>
<dbReference type="EMBL" id="MT141533">
    <property type="protein sequence ID" value="QJA65154.1"/>
    <property type="molecule type" value="Genomic_DNA"/>
</dbReference>
<evidence type="ECO:0000313" key="2">
    <source>
        <dbReference type="EMBL" id="QJA84199.1"/>
    </source>
</evidence>
<name>A0A6M3J629_9ZZZZ</name>
<evidence type="ECO:0000313" key="1">
    <source>
        <dbReference type="EMBL" id="QJA65154.1"/>
    </source>
</evidence>
<dbReference type="AlphaFoldDB" id="A0A6M3J629"/>
<accession>A0A6M3J629</accession>
<reference evidence="1" key="1">
    <citation type="submission" date="2020-03" db="EMBL/GenBank/DDBJ databases">
        <title>The deep terrestrial virosphere.</title>
        <authorList>
            <person name="Holmfeldt K."/>
            <person name="Nilsson E."/>
            <person name="Simone D."/>
            <person name="Lopez-Fernandez M."/>
            <person name="Wu X."/>
            <person name="de Brujin I."/>
            <person name="Lundin D."/>
            <person name="Andersson A."/>
            <person name="Bertilsson S."/>
            <person name="Dopson M."/>
        </authorList>
    </citation>
    <scope>NUCLEOTIDE SEQUENCE</scope>
    <source>
        <strain evidence="2">MM415A00216</strain>
        <strain evidence="1">MM415B00427</strain>
    </source>
</reference>
<gene>
    <name evidence="2" type="ORF">MM415A00216_0043</name>
    <name evidence="1" type="ORF">MM415B00427_0008</name>
</gene>